<proteinExistence type="predicted"/>
<keyword evidence="3" id="KW-1185">Reference proteome</keyword>
<name>A0A194XA64_MOLSC</name>
<accession>A0A194XA64</accession>
<evidence type="ECO:0000313" key="3">
    <source>
        <dbReference type="Proteomes" id="UP000070700"/>
    </source>
</evidence>
<evidence type="ECO:0000313" key="2">
    <source>
        <dbReference type="EMBL" id="KUJ17061.1"/>
    </source>
</evidence>
<evidence type="ECO:0000256" key="1">
    <source>
        <dbReference type="SAM" id="MobiDB-lite"/>
    </source>
</evidence>
<organism evidence="2 3">
    <name type="scientific">Mollisia scopiformis</name>
    <name type="common">Conifer needle endophyte fungus</name>
    <name type="synonym">Phialocephala scopiformis</name>
    <dbReference type="NCBI Taxonomy" id="149040"/>
    <lineage>
        <taxon>Eukaryota</taxon>
        <taxon>Fungi</taxon>
        <taxon>Dikarya</taxon>
        <taxon>Ascomycota</taxon>
        <taxon>Pezizomycotina</taxon>
        <taxon>Leotiomycetes</taxon>
        <taxon>Helotiales</taxon>
        <taxon>Mollisiaceae</taxon>
        <taxon>Mollisia</taxon>
    </lineage>
</organism>
<dbReference type="RefSeq" id="XP_018071416.1">
    <property type="nucleotide sequence ID" value="XM_018219872.1"/>
</dbReference>
<gene>
    <name evidence="2" type="ORF">LY89DRAFT_734052</name>
</gene>
<sequence length="297" mass="34790">MSEDEIDIIDLEEFEEEFEEDIDPSLLADMANFPGKARNEVIAARRLWATNTIEIYNKNEDDPYTRRVFIARDVICSLSGRFRKLSPTSRSWPIIEWKMAVDQQWRKNFNPWAFIQDIMKYLHTFAPIETEEELFEFMCGEWTLGAAFEAPKYQNYAMKRAMSLHTAEFQVRARVYINSNEKNISIWDVVQLRRFEPTYAKEGDLNKYKLATYILDSLVWDTFAGGTLWLNMVKDGGFLAEIVATAHFEAAKKPAPRFPPWHIFNRHKYLLNEDPITPPKRAGDDMVSESGKRARYM</sequence>
<reference evidence="2 3" key="1">
    <citation type="submission" date="2015-10" db="EMBL/GenBank/DDBJ databases">
        <title>Full genome of DAOMC 229536 Phialocephala scopiformis, a fungal endophyte of spruce producing the potent anti-insectan compound rugulosin.</title>
        <authorList>
            <consortium name="DOE Joint Genome Institute"/>
            <person name="Walker A.K."/>
            <person name="Frasz S.L."/>
            <person name="Seifert K.A."/>
            <person name="Miller J.D."/>
            <person name="Mondo S.J."/>
            <person name="Labutti K."/>
            <person name="Lipzen A."/>
            <person name="Dockter R."/>
            <person name="Kennedy M."/>
            <person name="Grigoriev I.V."/>
            <person name="Spatafora J.W."/>
        </authorList>
    </citation>
    <scope>NUCLEOTIDE SEQUENCE [LARGE SCALE GENOMIC DNA]</scope>
    <source>
        <strain evidence="2 3">CBS 120377</strain>
    </source>
</reference>
<dbReference type="OrthoDB" id="3475304at2759"/>
<dbReference type="AlphaFoldDB" id="A0A194XA64"/>
<dbReference type="InParanoid" id="A0A194XA64"/>
<dbReference type="Proteomes" id="UP000070700">
    <property type="component" value="Unassembled WGS sequence"/>
</dbReference>
<protein>
    <submittedName>
        <fullName evidence="2">Uncharacterized protein</fullName>
    </submittedName>
</protein>
<feature type="region of interest" description="Disordered" evidence="1">
    <location>
        <begin position="275"/>
        <end position="297"/>
    </location>
</feature>
<dbReference type="EMBL" id="KQ947415">
    <property type="protein sequence ID" value="KUJ17061.1"/>
    <property type="molecule type" value="Genomic_DNA"/>
</dbReference>
<dbReference type="KEGG" id="psco:LY89DRAFT_734052"/>
<dbReference type="GeneID" id="28829598"/>